<dbReference type="Proteomes" id="UP001500033">
    <property type="component" value="Unassembled WGS sequence"/>
</dbReference>
<dbReference type="EMBL" id="BAAAIE010000005">
    <property type="protein sequence ID" value="GAA0971571.1"/>
    <property type="molecule type" value="Genomic_DNA"/>
</dbReference>
<dbReference type="PANTHER" id="PTHR47036">
    <property type="entry name" value="COBALT-FACTOR III C(17)-METHYLTRANSFERASE-RELATED"/>
    <property type="match status" value="1"/>
</dbReference>
<feature type="domain" description="CobE/GbiG C-terminal" evidence="2">
    <location>
        <begin position="17"/>
        <end position="141"/>
    </location>
</feature>
<dbReference type="PANTHER" id="PTHR47036:SF1">
    <property type="entry name" value="COBALT-FACTOR III C(17)-METHYLTRANSFERASE-RELATED"/>
    <property type="match status" value="1"/>
</dbReference>
<dbReference type="InterPro" id="IPR051810">
    <property type="entry name" value="Precorrin_MeTrfase"/>
</dbReference>
<accession>A0ABN1S380</accession>
<proteinExistence type="predicted"/>
<gene>
    <name evidence="3" type="ORF">GCM10009576_013630</name>
</gene>
<dbReference type="Gene3D" id="3.30.420.180">
    <property type="entry name" value="CobE/GbiG C-terminal domain"/>
    <property type="match status" value="1"/>
</dbReference>
<comment type="caution">
    <text evidence="3">The sequence shown here is derived from an EMBL/GenBank/DDBJ whole genome shotgun (WGS) entry which is preliminary data.</text>
</comment>
<evidence type="ECO:0000256" key="1">
    <source>
        <dbReference type="SAM" id="MobiDB-lite"/>
    </source>
</evidence>
<name>A0ABN1S380_9ACTN</name>
<dbReference type="InterPro" id="IPR036518">
    <property type="entry name" value="CobE/GbiG_C_sf"/>
</dbReference>
<feature type="region of interest" description="Disordered" evidence="1">
    <location>
        <begin position="125"/>
        <end position="188"/>
    </location>
</feature>
<dbReference type="SUPFAM" id="SSF159664">
    <property type="entry name" value="CobE/GbiG C-terminal domain-like"/>
    <property type="match status" value="1"/>
</dbReference>
<keyword evidence="4" id="KW-1185">Reference proteome</keyword>
<sequence>MEVIGRGTASPPPAAPLVVGVGAGRGVPADEVLGLVEATLTEAGLSPCGVAELATVEAKAGEAGLLTAAERLGVPLCGYPAEALAAVEVPNPSAAPLIAVGTAGVAEAAALLAAGPGGQLLVAKRKSTPPGRPGKATCAVARRQSNPGRPGSEDLPSTAPTQLSNVSGRSSPPPADRDTRTTCTKETS</sequence>
<evidence type="ECO:0000313" key="4">
    <source>
        <dbReference type="Proteomes" id="UP001500033"/>
    </source>
</evidence>
<organism evidence="3 4">
    <name type="scientific">Streptomyces rhizosphaericus</name>
    <dbReference type="NCBI Taxonomy" id="114699"/>
    <lineage>
        <taxon>Bacteria</taxon>
        <taxon>Bacillati</taxon>
        <taxon>Actinomycetota</taxon>
        <taxon>Actinomycetes</taxon>
        <taxon>Kitasatosporales</taxon>
        <taxon>Streptomycetaceae</taxon>
        <taxon>Streptomyces</taxon>
        <taxon>Streptomyces violaceusniger group</taxon>
    </lineage>
</organism>
<dbReference type="Pfam" id="PF01890">
    <property type="entry name" value="CbiG_C"/>
    <property type="match status" value="1"/>
</dbReference>
<protein>
    <recommendedName>
        <fullName evidence="2">CobE/GbiG C-terminal domain-containing protein</fullName>
    </recommendedName>
</protein>
<evidence type="ECO:0000259" key="2">
    <source>
        <dbReference type="Pfam" id="PF01890"/>
    </source>
</evidence>
<reference evidence="3 4" key="1">
    <citation type="journal article" date="2019" name="Int. J. Syst. Evol. Microbiol.">
        <title>The Global Catalogue of Microorganisms (GCM) 10K type strain sequencing project: providing services to taxonomists for standard genome sequencing and annotation.</title>
        <authorList>
            <consortium name="The Broad Institute Genomics Platform"/>
            <consortium name="The Broad Institute Genome Sequencing Center for Infectious Disease"/>
            <person name="Wu L."/>
            <person name="Ma J."/>
        </authorList>
    </citation>
    <scope>NUCLEOTIDE SEQUENCE [LARGE SCALE GENOMIC DNA]</scope>
    <source>
        <strain evidence="3 4">JCM 11445</strain>
    </source>
</reference>
<dbReference type="InterPro" id="IPR002750">
    <property type="entry name" value="CobE/GbiG_C"/>
</dbReference>
<evidence type="ECO:0000313" key="3">
    <source>
        <dbReference type="EMBL" id="GAA0971571.1"/>
    </source>
</evidence>
<feature type="compositionally biased region" description="Polar residues" evidence="1">
    <location>
        <begin position="158"/>
        <end position="170"/>
    </location>
</feature>